<reference evidence="1 2" key="1">
    <citation type="journal article" date="2017" name="Int. J. Syst. Evol. Microbiol.">
        <title>Mucilaginibacterpsychrotolerans sp. nov., isolated from peatlands.</title>
        <authorList>
            <person name="Deng Y."/>
            <person name="Shen L."/>
            <person name="Xu B."/>
            <person name="Liu Y."/>
            <person name="Gu Z."/>
            <person name="Liu H."/>
            <person name="Zhou Y."/>
        </authorList>
    </citation>
    <scope>NUCLEOTIDE SEQUENCE [LARGE SCALE GENOMIC DNA]</scope>
    <source>
        <strain evidence="1 2">NH7-4</strain>
    </source>
</reference>
<evidence type="ECO:0000313" key="2">
    <source>
        <dbReference type="Proteomes" id="UP000297540"/>
    </source>
</evidence>
<dbReference type="OrthoDB" id="710556at2"/>
<accession>A0A4Y8SGJ0</accession>
<dbReference type="AlphaFoldDB" id="A0A4Y8SGJ0"/>
<proteinExistence type="predicted"/>
<dbReference type="RefSeq" id="WP_133230754.1">
    <property type="nucleotide sequence ID" value="NZ_SOZE01000009.1"/>
</dbReference>
<keyword evidence="2" id="KW-1185">Reference proteome</keyword>
<dbReference type="Proteomes" id="UP000297540">
    <property type="component" value="Unassembled WGS sequence"/>
</dbReference>
<sequence length="139" mass="15601">MNEESNEKQLPELLMIHPYLKDDPVNKQGEIGIITAAILNTDEFYVGFDDFEVGLYSADALLTFKDSGAIYDFMHKHALTLSVDHFRDLKNIALLLDYGTLPQQRTAMEIVQKNPGLIAAALVTLEESLGLDQAYKRGR</sequence>
<comment type="caution">
    <text evidence="1">The sequence shown here is derived from an EMBL/GenBank/DDBJ whole genome shotgun (WGS) entry which is preliminary data.</text>
</comment>
<gene>
    <name evidence="1" type="ORF">E2R66_10890</name>
</gene>
<protein>
    <submittedName>
        <fullName evidence="1">Uncharacterized protein</fullName>
    </submittedName>
</protein>
<name>A0A4Y8SGJ0_9SPHI</name>
<organism evidence="1 2">
    <name type="scientific">Mucilaginibacter psychrotolerans</name>
    <dbReference type="NCBI Taxonomy" id="1524096"/>
    <lineage>
        <taxon>Bacteria</taxon>
        <taxon>Pseudomonadati</taxon>
        <taxon>Bacteroidota</taxon>
        <taxon>Sphingobacteriia</taxon>
        <taxon>Sphingobacteriales</taxon>
        <taxon>Sphingobacteriaceae</taxon>
        <taxon>Mucilaginibacter</taxon>
    </lineage>
</organism>
<evidence type="ECO:0000313" key="1">
    <source>
        <dbReference type="EMBL" id="TFF37667.1"/>
    </source>
</evidence>
<dbReference type="EMBL" id="SOZE01000009">
    <property type="protein sequence ID" value="TFF37667.1"/>
    <property type="molecule type" value="Genomic_DNA"/>
</dbReference>